<evidence type="ECO:0000256" key="1">
    <source>
        <dbReference type="SAM" id="MobiDB-lite"/>
    </source>
</evidence>
<evidence type="ECO:0000313" key="3">
    <source>
        <dbReference type="Proteomes" id="UP001470230"/>
    </source>
</evidence>
<protein>
    <recommendedName>
        <fullName evidence="4">AAA-ATPase-like domain-containing protein</fullName>
    </recommendedName>
</protein>
<feature type="region of interest" description="Disordered" evidence="1">
    <location>
        <begin position="1"/>
        <end position="56"/>
    </location>
</feature>
<reference evidence="2 3" key="1">
    <citation type="submission" date="2024-04" db="EMBL/GenBank/DDBJ databases">
        <title>Tritrichomonas musculus Genome.</title>
        <authorList>
            <person name="Alves-Ferreira E."/>
            <person name="Grigg M."/>
            <person name="Lorenzi H."/>
            <person name="Galac M."/>
        </authorList>
    </citation>
    <scope>NUCLEOTIDE SEQUENCE [LARGE SCALE GENOMIC DNA]</scope>
    <source>
        <strain evidence="2 3">EAF2021</strain>
    </source>
</reference>
<organism evidence="2 3">
    <name type="scientific">Tritrichomonas musculus</name>
    <dbReference type="NCBI Taxonomy" id="1915356"/>
    <lineage>
        <taxon>Eukaryota</taxon>
        <taxon>Metamonada</taxon>
        <taxon>Parabasalia</taxon>
        <taxon>Tritrichomonadida</taxon>
        <taxon>Tritrichomonadidae</taxon>
        <taxon>Tritrichomonas</taxon>
    </lineage>
</organism>
<keyword evidence="3" id="KW-1185">Reference proteome</keyword>
<sequence length="765" mass="89114">MLQPSPQSNEPGFSSPPSAPLPNSQPTDNNPNSNVQNLTIPTNPQPIPPSPRPPYQHFIPYSTFRESVQNSGIIIPRITEAANIALRYHESVISRPPGFGKTFLISILESLFLRDKSLFQRESHYTKNESNGAVQFVNKQVGYETNNDRSFTNDVKDILDQWTWNDNGRLNVLRFDFSTVLLLTYDDDEVHEALIRLIIRVAEMNHLLERTQLNEFIQSKKGKLKNSRNRSISSDLVLDHFLSRIEKLNEEYVILIDDADYIMRMTEDYSNRIVVTFYQTMLKHSKRYQFLLATCVFPTSIPFIDISSNPDISTILGFTIKDISNLEILDDFLDKLKARKEISRYSNYYYQTKSDILNEMEYLYGGYYFSPLSEYSVLNPICVIECIENFQFKNYWIEKALPWSEDTLVADFLNYFTIFRSTSSLLFNDVILKILKFPTDVDETTRDRFVFLRFFGLFTYMNNTKENLIQYQQGKFTTNCFHWKIPNTYIYEYLSDMMISYIQQKVSVIPSFLVETSPELCFVIRNSVQDKSIYYYYDKKYFDFFLGSVLSASGYKIRCHFSTPYLHLTAESAKTVCMINIYYNSDQNAIVEKTFKERFREGIGFSINCNKKIKLFVTNFRESSIQVLMCEPNLREILANTSMRLSAQFDLHEELVRNMLLTSQGQFPKNVNNAPNADKSLPKKKPSFQNMISNLINQRNSLNASLIDFLNRKRELEFPDKKKKSNDVQQTPNFIPLNNLVVEPVPQNSFLDQNEQIQSVPVMAI</sequence>
<evidence type="ECO:0008006" key="4">
    <source>
        <dbReference type="Google" id="ProtNLM"/>
    </source>
</evidence>
<feature type="compositionally biased region" description="Polar residues" evidence="1">
    <location>
        <begin position="1"/>
        <end position="40"/>
    </location>
</feature>
<feature type="compositionally biased region" description="Pro residues" evidence="1">
    <location>
        <begin position="43"/>
        <end position="54"/>
    </location>
</feature>
<comment type="caution">
    <text evidence="2">The sequence shown here is derived from an EMBL/GenBank/DDBJ whole genome shotgun (WGS) entry which is preliminary data.</text>
</comment>
<evidence type="ECO:0000313" key="2">
    <source>
        <dbReference type="EMBL" id="KAK8842634.1"/>
    </source>
</evidence>
<dbReference type="EMBL" id="JAPFFF010000037">
    <property type="protein sequence ID" value="KAK8842634.1"/>
    <property type="molecule type" value="Genomic_DNA"/>
</dbReference>
<gene>
    <name evidence="2" type="ORF">M9Y10_025493</name>
</gene>
<name>A0ABR2H8U4_9EUKA</name>
<dbReference type="Proteomes" id="UP001470230">
    <property type="component" value="Unassembled WGS sequence"/>
</dbReference>
<proteinExistence type="predicted"/>
<accession>A0ABR2H8U4</accession>